<accession>A0A9W8K8L1</accession>
<keyword evidence="2" id="KW-1185">Reference proteome</keyword>
<reference evidence="1" key="1">
    <citation type="submission" date="2022-07" db="EMBL/GenBank/DDBJ databases">
        <title>Genome Sequence of Agrocybe chaxingu.</title>
        <authorList>
            <person name="Buettner E."/>
        </authorList>
    </citation>
    <scope>NUCLEOTIDE SEQUENCE</scope>
    <source>
        <strain evidence="1">MP-N11</strain>
    </source>
</reference>
<protein>
    <submittedName>
        <fullName evidence="1">Uncharacterized protein</fullName>
    </submittedName>
</protein>
<proteinExistence type="predicted"/>
<dbReference type="EMBL" id="JANKHO010000382">
    <property type="protein sequence ID" value="KAJ3510658.1"/>
    <property type="molecule type" value="Genomic_DNA"/>
</dbReference>
<comment type="caution">
    <text evidence="1">The sequence shown here is derived from an EMBL/GenBank/DDBJ whole genome shotgun (WGS) entry which is preliminary data.</text>
</comment>
<dbReference type="AlphaFoldDB" id="A0A9W8K8L1"/>
<dbReference type="Proteomes" id="UP001148786">
    <property type="component" value="Unassembled WGS sequence"/>
</dbReference>
<sequence>MHNVQPAPSSVILDGISPDMLDISWDRVTGVEILNGDLADCVDLLRSTHGLTCLILRAIEAEMSRFSGIESTTHRSLRSLKIDGMLDTLSLLTLPALQELFVEPFTYHVVGFIERSGCNLTWLTIKWESGYGLDDECVEEDIMSLLEHTPTLLELGLDAVPLSDAFFERLKPINRLYCSSSNEAQTGRFLPVLHTLVIRCIMKFPWASVCGLFDPAPPQHSLPTLKIFRLVLFPDTGQGDASYDCVSIPLCAAKFLVDARKVFKVQISVSDESSSILLRSSVRS</sequence>
<name>A0A9W8K8L1_9AGAR</name>
<evidence type="ECO:0000313" key="2">
    <source>
        <dbReference type="Proteomes" id="UP001148786"/>
    </source>
</evidence>
<evidence type="ECO:0000313" key="1">
    <source>
        <dbReference type="EMBL" id="KAJ3510658.1"/>
    </source>
</evidence>
<organism evidence="1 2">
    <name type="scientific">Agrocybe chaxingu</name>
    <dbReference type="NCBI Taxonomy" id="84603"/>
    <lineage>
        <taxon>Eukaryota</taxon>
        <taxon>Fungi</taxon>
        <taxon>Dikarya</taxon>
        <taxon>Basidiomycota</taxon>
        <taxon>Agaricomycotina</taxon>
        <taxon>Agaricomycetes</taxon>
        <taxon>Agaricomycetidae</taxon>
        <taxon>Agaricales</taxon>
        <taxon>Agaricineae</taxon>
        <taxon>Strophariaceae</taxon>
        <taxon>Agrocybe</taxon>
    </lineage>
</organism>
<gene>
    <name evidence="1" type="ORF">NLJ89_g4551</name>
</gene>